<evidence type="ECO:0000313" key="3">
    <source>
        <dbReference type="EMBL" id="CAE6417981.1"/>
    </source>
</evidence>
<organism evidence="3 4">
    <name type="scientific">Rhizoctonia solani</name>
    <dbReference type="NCBI Taxonomy" id="456999"/>
    <lineage>
        <taxon>Eukaryota</taxon>
        <taxon>Fungi</taxon>
        <taxon>Dikarya</taxon>
        <taxon>Basidiomycota</taxon>
        <taxon>Agaricomycotina</taxon>
        <taxon>Agaricomycetes</taxon>
        <taxon>Cantharellales</taxon>
        <taxon>Ceratobasidiaceae</taxon>
        <taxon>Rhizoctonia</taxon>
    </lineage>
</organism>
<dbReference type="EMBL" id="CAJMWR010001177">
    <property type="protein sequence ID" value="CAE6417981.1"/>
    <property type="molecule type" value="Genomic_DNA"/>
</dbReference>
<dbReference type="Proteomes" id="UP000663840">
    <property type="component" value="Unassembled WGS sequence"/>
</dbReference>
<accession>A0A8H3ABW6</accession>
<protein>
    <submittedName>
        <fullName evidence="3">Uncharacterized protein</fullName>
    </submittedName>
</protein>
<keyword evidence="2" id="KW-0472">Membrane</keyword>
<keyword evidence="2" id="KW-0812">Transmembrane</keyword>
<gene>
    <name evidence="3" type="ORF">RDB_LOCUS51416</name>
</gene>
<feature type="compositionally biased region" description="Polar residues" evidence="1">
    <location>
        <begin position="506"/>
        <end position="515"/>
    </location>
</feature>
<feature type="region of interest" description="Disordered" evidence="1">
    <location>
        <begin position="489"/>
        <end position="532"/>
    </location>
</feature>
<sequence length="532" mass="60628">MKLQQLQYAVQNEYTIPYLPHVFYIVMLLLLGLLIPLNVALVGSDVVTTLKIDPTIDNPWWMPRNWPSMFRPPISQKCQPASITDDMNLRTNSSMPLFKYVLQRAYRDKAEHDDPTNRIYPALYLANKLSNCEIHAITWRVEIPAALMRYQTKIYCSLGGDKPSDSEVPDEMQFIMTYNLADNPDLGPDDMVDYLSYNVVPEPKGVPSHNYIVHPALASLPVRSNSSTNILGVLDGMHIDLSEAIWSEYRIWMARQESTQNTYFVEWSAQKGNHCRLPDNSDTYNGTCGDITDYNRWLRSYGTTNDYGANDTFIQPFKITLINSFIALRDAIMIDLGNINTESNIYVNKTYFNEVIRVDPYHENAGNIIANLSGSLQMDTDTFWNFCGYWGCVNTSWAEALQGMPENASLKGISLPYRPDGPYAPSVLKFRYLCPTFKRKSTTALLVSVFATTFTIVASLYTLFDLYMPKAEAHYQKRKQAFARAINRNPEDQGEEEHLVGEPMGRTNTFDSSKTLYAPVSQAEKEKDGRYD</sequence>
<reference evidence="3" key="1">
    <citation type="submission" date="2021-01" db="EMBL/GenBank/DDBJ databases">
        <authorList>
            <person name="Kaushik A."/>
        </authorList>
    </citation>
    <scope>NUCLEOTIDE SEQUENCE</scope>
    <source>
        <strain evidence="3">AG1-1A</strain>
    </source>
</reference>
<proteinExistence type="predicted"/>
<feature type="compositionally biased region" description="Basic and acidic residues" evidence="1">
    <location>
        <begin position="523"/>
        <end position="532"/>
    </location>
</feature>
<evidence type="ECO:0000256" key="1">
    <source>
        <dbReference type="SAM" id="MobiDB-lite"/>
    </source>
</evidence>
<name>A0A8H3ABW6_9AGAM</name>
<keyword evidence="2" id="KW-1133">Transmembrane helix</keyword>
<evidence type="ECO:0000256" key="2">
    <source>
        <dbReference type="SAM" id="Phobius"/>
    </source>
</evidence>
<evidence type="ECO:0000313" key="4">
    <source>
        <dbReference type="Proteomes" id="UP000663840"/>
    </source>
</evidence>
<comment type="caution">
    <text evidence="3">The sequence shown here is derived from an EMBL/GenBank/DDBJ whole genome shotgun (WGS) entry which is preliminary data.</text>
</comment>
<feature type="transmembrane region" description="Helical" evidence="2">
    <location>
        <begin position="21"/>
        <end position="41"/>
    </location>
</feature>
<dbReference type="AlphaFoldDB" id="A0A8H3ABW6"/>
<feature type="transmembrane region" description="Helical" evidence="2">
    <location>
        <begin position="444"/>
        <end position="468"/>
    </location>
</feature>